<dbReference type="KEGG" id="tmk:QGN29_04060"/>
<comment type="similarity">
    <text evidence="1">Belongs to the short-chain dehydrogenases/reductases (SDR) family.</text>
</comment>
<dbReference type="GO" id="GO:0015996">
    <property type="term" value="P:chlorophyll catabolic process"/>
    <property type="evidence" value="ECO:0007669"/>
    <property type="project" value="TreeGrafter"/>
</dbReference>
<protein>
    <submittedName>
        <fullName evidence="2">SDR family oxidoreductase</fullName>
        <ecNumber evidence="2">1.-.-.-</ecNumber>
    </submittedName>
</protein>
<gene>
    <name evidence="2" type="ORF">QGN29_04060</name>
</gene>
<dbReference type="EMBL" id="CP123872">
    <property type="protein sequence ID" value="WND03546.1"/>
    <property type="molecule type" value="Genomic_DNA"/>
</dbReference>
<keyword evidence="2" id="KW-0560">Oxidoreductase</keyword>
<dbReference type="InterPro" id="IPR052625">
    <property type="entry name" value="Chl_b_Red"/>
</dbReference>
<evidence type="ECO:0000313" key="2">
    <source>
        <dbReference type="EMBL" id="WND03546.1"/>
    </source>
</evidence>
<dbReference type="Pfam" id="PF00106">
    <property type="entry name" value="adh_short"/>
    <property type="match status" value="1"/>
</dbReference>
<dbReference type="GO" id="GO:0034256">
    <property type="term" value="F:chlorophyll(ide) b reductase activity"/>
    <property type="evidence" value="ECO:0007669"/>
    <property type="project" value="TreeGrafter"/>
</dbReference>
<accession>A0AA52H9U1</accession>
<evidence type="ECO:0000313" key="3">
    <source>
        <dbReference type="Proteomes" id="UP001268683"/>
    </source>
</evidence>
<reference evidence="2" key="1">
    <citation type="submission" date="2023-04" db="EMBL/GenBank/DDBJ databases">
        <title>Complete genome sequence of Temperatibacter marinus.</title>
        <authorList>
            <person name="Rong J.-C."/>
            <person name="Yi M.-L."/>
            <person name="Zhao Q."/>
        </authorList>
    </citation>
    <scope>NUCLEOTIDE SEQUENCE</scope>
    <source>
        <strain evidence="2">NBRC 110045</strain>
    </source>
</reference>
<dbReference type="SUPFAM" id="SSF51735">
    <property type="entry name" value="NAD(P)-binding Rossmann-fold domains"/>
    <property type="match status" value="1"/>
</dbReference>
<keyword evidence="3" id="KW-1185">Reference proteome</keyword>
<dbReference type="InterPro" id="IPR002347">
    <property type="entry name" value="SDR_fam"/>
</dbReference>
<dbReference type="AlphaFoldDB" id="A0AA52H9U1"/>
<dbReference type="PRINTS" id="PR00081">
    <property type="entry name" value="GDHRDH"/>
</dbReference>
<sequence length="266" mass="29106">MPQTAVITGSTKGIGFGLAREFASRGWNVVITGRSDESVNAALGSLEKEDGRVIGQPCNVAENDQLQALWDFAIDAFNTVDIWINNAGLARTQWSILDTPDSEIHTMITTNMLGTIGGSKIAAKGMVSVGYGKIFNMLGGGSDGEYFPGMGIYGTTKRGLNYYSDALAKELKDTGVLVGKIRPGMIVTEAVVREAQEDLERFQKSRKFMNTLVDQVETVSPFLVDQMIGFEKTGAKIAWLNTFKIMGRIVKNMISKRPDQFERFGL</sequence>
<proteinExistence type="inferred from homology"/>
<organism evidence="2 3">
    <name type="scientific">Temperatibacter marinus</name>
    <dbReference type="NCBI Taxonomy" id="1456591"/>
    <lineage>
        <taxon>Bacteria</taxon>
        <taxon>Pseudomonadati</taxon>
        <taxon>Pseudomonadota</taxon>
        <taxon>Alphaproteobacteria</taxon>
        <taxon>Kordiimonadales</taxon>
        <taxon>Temperatibacteraceae</taxon>
        <taxon>Temperatibacter</taxon>
    </lineage>
</organism>
<dbReference type="CDD" id="cd05233">
    <property type="entry name" value="SDR_c"/>
    <property type="match status" value="1"/>
</dbReference>
<name>A0AA52H9U1_9PROT</name>
<evidence type="ECO:0000256" key="1">
    <source>
        <dbReference type="RuleBase" id="RU000363"/>
    </source>
</evidence>
<dbReference type="EC" id="1.-.-.-" evidence="2"/>
<dbReference type="PRINTS" id="PR00080">
    <property type="entry name" value="SDRFAMILY"/>
</dbReference>
<dbReference type="PANTHER" id="PTHR24314:SF21">
    <property type="entry name" value="CHLOROPHYLL(IDE) B REDUCTASE NYC1, CHLOROPLASTIC-RELATED"/>
    <property type="match status" value="1"/>
</dbReference>
<dbReference type="PANTHER" id="PTHR24314">
    <property type="entry name" value="NON-SPECIFIC LIPID TRANSFER PROTEIN-RELATED"/>
    <property type="match status" value="1"/>
</dbReference>
<dbReference type="GO" id="GO:0010304">
    <property type="term" value="P:PSII associated light-harvesting complex II catabolic process"/>
    <property type="evidence" value="ECO:0007669"/>
    <property type="project" value="TreeGrafter"/>
</dbReference>
<dbReference type="Gene3D" id="3.40.50.720">
    <property type="entry name" value="NAD(P)-binding Rossmann-like Domain"/>
    <property type="match status" value="1"/>
</dbReference>
<dbReference type="RefSeq" id="WP_310799399.1">
    <property type="nucleotide sequence ID" value="NZ_CP123872.1"/>
</dbReference>
<dbReference type="InterPro" id="IPR036291">
    <property type="entry name" value="NAD(P)-bd_dom_sf"/>
</dbReference>
<dbReference type="Proteomes" id="UP001268683">
    <property type="component" value="Chromosome"/>
</dbReference>